<reference evidence="1 2" key="1">
    <citation type="submission" date="2008-10" db="EMBL/GenBank/DDBJ databases">
        <authorList>
            <person name="Fulton L."/>
            <person name="Clifton S."/>
            <person name="Fulton B."/>
            <person name="Xu J."/>
            <person name="Minx P."/>
            <person name="Pepin K.H."/>
            <person name="Johnson M."/>
            <person name="Bhonagiri V."/>
            <person name="Nash W.E."/>
            <person name="Mardis E.R."/>
            <person name="Wilson R.K."/>
        </authorList>
    </citation>
    <scope>NUCLEOTIDE SEQUENCE [LARGE SCALE GENOMIC DNA]</scope>
    <source>
        <strain evidence="1 2">DSM 3989</strain>
    </source>
</reference>
<organism evidence="1 2">
    <name type="scientific">Holdemanella biformis DSM 3989</name>
    <dbReference type="NCBI Taxonomy" id="518637"/>
    <lineage>
        <taxon>Bacteria</taxon>
        <taxon>Bacillati</taxon>
        <taxon>Bacillota</taxon>
        <taxon>Erysipelotrichia</taxon>
        <taxon>Erysipelotrichales</taxon>
        <taxon>Erysipelotrichaceae</taxon>
        <taxon>Holdemanella</taxon>
    </lineage>
</organism>
<keyword evidence="2" id="KW-1185">Reference proteome</keyword>
<evidence type="ECO:0000313" key="1">
    <source>
        <dbReference type="EMBL" id="EEC91104.1"/>
    </source>
</evidence>
<proteinExistence type="predicted"/>
<protein>
    <submittedName>
        <fullName evidence="1">Uncharacterized protein</fullName>
    </submittedName>
</protein>
<reference evidence="1 2" key="2">
    <citation type="submission" date="2008-11" db="EMBL/GenBank/DDBJ databases">
        <title>Draft genome sequence of Eubacterium biforme (DSM 3989).</title>
        <authorList>
            <person name="Sudarsanam P."/>
            <person name="Ley R."/>
            <person name="Guruge J."/>
            <person name="Turnbaugh P.J."/>
            <person name="Mahowald M."/>
            <person name="Liep D."/>
            <person name="Gordon J."/>
        </authorList>
    </citation>
    <scope>NUCLEOTIDE SEQUENCE [LARGE SCALE GENOMIC DNA]</scope>
    <source>
        <strain evidence="1 2">DSM 3989</strain>
    </source>
</reference>
<name>B7C813_9FIRM</name>
<sequence length="61" mass="7455">MKFEQIFFLKEAVSFMKTVIKRYRFLQVFIGNMMVLQVFCMKIKHDIFPLYKPLIFCVKIN</sequence>
<dbReference type="Proteomes" id="UP000004315">
    <property type="component" value="Unassembled WGS sequence"/>
</dbReference>
<accession>B7C813</accession>
<gene>
    <name evidence="1" type="ORF">EUBIFOR_00316</name>
</gene>
<dbReference type="AlphaFoldDB" id="B7C813"/>
<dbReference type="HOGENOM" id="CLU_2916278_0_0_9"/>
<dbReference type="EMBL" id="ABYT01000024">
    <property type="protein sequence ID" value="EEC91104.1"/>
    <property type="molecule type" value="Genomic_DNA"/>
</dbReference>
<dbReference type="STRING" id="518637.EUBIFOR_00316"/>
<evidence type="ECO:0000313" key="2">
    <source>
        <dbReference type="Proteomes" id="UP000004315"/>
    </source>
</evidence>
<comment type="caution">
    <text evidence="1">The sequence shown here is derived from an EMBL/GenBank/DDBJ whole genome shotgun (WGS) entry which is preliminary data.</text>
</comment>